<evidence type="ECO:0000313" key="2">
    <source>
        <dbReference type="Proteomes" id="UP001300604"/>
    </source>
</evidence>
<gene>
    <name evidence="1" type="ORF">PXC00_06120</name>
</gene>
<evidence type="ECO:0000313" key="1">
    <source>
        <dbReference type="EMBL" id="WOC33438.1"/>
    </source>
</evidence>
<proteinExistence type="predicted"/>
<reference evidence="2" key="2">
    <citation type="submission" date="2024-06" db="EMBL/GenBank/DDBJ databases">
        <title>Caproicibacterium argilliputei sp. nov, a novel caproic acid producing anaerobic bacterium isolated from pit mud.</title>
        <authorList>
            <person name="Zeng C."/>
        </authorList>
    </citation>
    <scope>NUCLEOTIDE SEQUENCE [LARGE SCALE GENOMIC DNA]</scope>
    <source>
        <strain evidence="2">ZCY20-5</strain>
    </source>
</reference>
<name>A0AA97H4G0_9FIRM</name>
<dbReference type="RefSeq" id="WP_275845837.1">
    <property type="nucleotide sequence ID" value="NZ_CP135996.1"/>
</dbReference>
<accession>A0AA97H4G0</accession>
<dbReference type="Proteomes" id="UP001300604">
    <property type="component" value="Chromosome"/>
</dbReference>
<protein>
    <submittedName>
        <fullName evidence="1">Uncharacterized protein</fullName>
    </submittedName>
</protein>
<dbReference type="AlphaFoldDB" id="A0AA97H4G0"/>
<dbReference type="KEGG" id="carl:PXC00_06120"/>
<reference evidence="1 2" key="1">
    <citation type="submission" date="2024-06" db="EMBL/GenBank/DDBJ databases">
        <title>Caproicibacterium argilliputei sp. nov, a novel caproic acid producing anaerobic bacterium isolated from pit mud.</title>
        <authorList>
            <person name="Xia S."/>
        </authorList>
    </citation>
    <scope>NUCLEOTIDE SEQUENCE [LARGE SCALE GENOMIC DNA]</scope>
    <source>
        <strain evidence="1 2">ZCY20-5</strain>
    </source>
</reference>
<sequence length="87" mass="10024">MGYLKERYGMSLLGKVPEGTCPECVGKHGPEQPHNRDSLAYQYKFYDEHGRWPTWADAMAHCPENVKQYWTKELQKHGVDVNGGDKQ</sequence>
<keyword evidence="2" id="KW-1185">Reference proteome</keyword>
<organism evidence="1 2">
    <name type="scientific">Caproicibacterium argilliputei</name>
    <dbReference type="NCBI Taxonomy" id="3030016"/>
    <lineage>
        <taxon>Bacteria</taxon>
        <taxon>Bacillati</taxon>
        <taxon>Bacillota</taxon>
        <taxon>Clostridia</taxon>
        <taxon>Eubacteriales</taxon>
        <taxon>Oscillospiraceae</taxon>
        <taxon>Caproicibacterium</taxon>
    </lineage>
</organism>
<reference evidence="2" key="3">
    <citation type="submission" date="2024-06" db="EMBL/GenBank/DDBJ databases">
        <authorList>
            <person name="Zeng C."/>
        </authorList>
    </citation>
    <scope>NUCLEOTIDE SEQUENCE [LARGE SCALE GENOMIC DNA]</scope>
    <source>
        <strain evidence="2">ZCY20-5</strain>
    </source>
</reference>
<dbReference type="EMBL" id="CP135996">
    <property type="protein sequence ID" value="WOC33438.1"/>
    <property type="molecule type" value="Genomic_DNA"/>
</dbReference>